<organism evidence="1">
    <name type="scientific">Rhizophagus irregularis (strain DAOM 181602 / DAOM 197198 / MUCL 43194)</name>
    <name type="common">Arbuscular mycorrhizal fungus</name>
    <name type="synonym">Glomus intraradices</name>
    <dbReference type="NCBI Taxonomy" id="747089"/>
    <lineage>
        <taxon>Eukaryota</taxon>
        <taxon>Fungi</taxon>
        <taxon>Fungi incertae sedis</taxon>
        <taxon>Mucoromycota</taxon>
        <taxon>Glomeromycotina</taxon>
        <taxon>Glomeromycetes</taxon>
        <taxon>Glomerales</taxon>
        <taxon>Glomeraceae</taxon>
        <taxon>Rhizophagus</taxon>
    </lineage>
</organism>
<protein>
    <submittedName>
        <fullName evidence="1">Uncharacterized protein</fullName>
    </submittedName>
</protein>
<gene>
    <name evidence="1" type="ORF">GLOINDRAFT_11750</name>
</gene>
<dbReference type="HOGENOM" id="CLU_2741366_0_0_1"/>
<name>U9SMT8_RHIID</name>
<dbReference type="AlphaFoldDB" id="U9SMT8"/>
<reference evidence="1" key="1">
    <citation type="submission" date="2013-07" db="EMBL/GenBank/DDBJ databases">
        <title>The genome of an arbuscular mycorrhizal fungus provides insights into the evolution of the oldest plant symbiosis.</title>
        <authorList>
            <consortium name="DOE Joint Genome Institute"/>
            <person name="Tisserant E."/>
            <person name="Malbreil M."/>
            <person name="Kuo A."/>
            <person name="Kohler A."/>
            <person name="Symeonidi A."/>
            <person name="Balestrini R."/>
            <person name="Charron P."/>
            <person name="Duensing N."/>
            <person name="Frei-dit-Frey N."/>
            <person name="Gianinazzi-Pearson V."/>
            <person name="Gilbert B."/>
            <person name="Handa Y."/>
            <person name="Hijri M."/>
            <person name="Kaul R."/>
            <person name="Kawaguchi M."/>
            <person name="Krajinski F."/>
            <person name="Lammers P."/>
            <person name="Lapierre D."/>
            <person name="Masclaux F.G."/>
            <person name="Murat C."/>
            <person name="Morin E."/>
            <person name="Ndikumana S."/>
            <person name="Pagni M."/>
            <person name="Petitpierre D."/>
            <person name="Requena N."/>
            <person name="Rosikiewicz P."/>
            <person name="Riley R."/>
            <person name="Saito K."/>
            <person name="San Clemente H."/>
            <person name="Shapiro H."/>
            <person name="van Tuinen D."/>
            <person name="Becard G."/>
            <person name="Bonfante P."/>
            <person name="Paszkowski U."/>
            <person name="Shachar-Hill Y."/>
            <person name="Young J.P."/>
            <person name="Sanders I.R."/>
            <person name="Henrissat B."/>
            <person name="Rensing S.A."/>
            <person name="Grigoriev I.V."/>
            <person name="Corradi N."/>
            <person name="Roux C."/>
            <person name="Martin F."/>
        </authorList>
    </citation>
    <scope>NUCLEOTIDE SEQUENCE</scope>
    <source>
        <strain evidence="1">DAOM 197198</strain>
    </source>
</reference>
<proteinExistence type="predicted"/>
<evidence type="ECO:0000313" key="1">
    <source>
        <dbReference type="EMBL" id="ERZ97273.1"/>
    </source>
</evidence>
<dbReference type="EMBL" id="KI299748">
    <property type="protein sequence ID" value="ERZ97273.1"/>
    <property type="molecule type" value="Genomic_DNA"/>
</dbReference>
<accession>U9SMT8</accession>
<sequence length="71" mass="7881">MVSLKPIWPYLLSIPILNISSSKESPLPNDGPLLYPTFLLIDSLDSFSFFTRLKINTIIALLSSTLTNVTV</sequence>